<name>A0AAN9RPR6_PSOTE</name>
<comment type="caution">
    <text evidence="1">The sequence shown here is derived from an EMBL/GenBank/DDBJ whole genome shotgun (WGS) entry which is preliminary data.</text>
</comment>
<sequence>MSPSFDLAVIDKTSLVPSRCYWSRKSHRQYHTVLGVAHHPITGTVNGTFINVNFLQDDMNPRYPHGVSC</sequence>
<dbReference type="Proteomes" id="UP001386955">
    <property type="component" value="Unassembled WGS sequence"/>
</dbReference>
<reference evidence="1 2" key="1">
    <citation type="submission" date="2024-01" db="EMBL/GenBank/DDBJ databases">
        <title>The genomes of 5 underutilized Papilionoideae crops provide insights into root nodulation and disease resistanc.</title>
        <authorList>
            <person name="Jiang F."/>
        </authorList>
    </citation>
    <scope>NUCLEOTIDE SEQUENCE [LARGE SCALE GENOMIC DNA]</scope>
    <source>
        <strain evidence="1">DUOXIRENSHENG_FW03</strain>
        <tissue evidence="1">Leaves</tissue>
    </source>
</reference>
<accession>A0AAN9RPR6</accession>
<proteinExistence type="predicted"/>
<dbReference type="EMBL" id="JAYMYS010000009">
    <property type="protein sequence ID" value="KAK7380991.1"/>
    <property type="molecule type" value="Genomic_DNA"/>
</dbReference>
<evidence type="ECO:0000313" key="2">
    <source>
        <dbReference type="Proteomes" id="UP001386955"/>
    </source>
</evidence>
<protein>
    <submittedName>
        <fullName evidence="1">Uncharacterized protein</fullName>
    </submittedName>
</protein>
<evidence type="ECO:0000313" key="1">
    <source>
        <dbReference type="EMBL" id="KAK7380991.1"/>
    </source>
</evidence>
<keyword evidence="2" id="KW-1185">Reference proteome</keyword>
<dbReference type="AlphaFoldDB" id="A0AAN9RPR6"/>
<gene>
    <name evidence="1" type="ORF">VNO78_33512</name>
</gene>
<organism evidence="1 2">
    <name type="scientific">Psophocarpus tetragonolobus</name>
    <name type="common">Winged bean</name>
    <name type="synonym">Dolichos tetragonolobus</name>
    <dbReference type="NCBI Taxonomy" id="3891"/>
    <lineage>
        <taxon>Eukaryota</taxon>
        <taxon>Viridiplantae</taxon>
        <taxon>Streptophyta</taxon>
        <taxon>Embryophyta</taxon>
        <taxon>Tracheophyta</taxon>
        <taxon>Spermatophyta</taxon>
        <taxon>Magnoliopsida</taxon>
        <taxon>eudicotyledons</taxon>
        <taxon>Gunneridae</taxon>
        <taxon>Pentapetalae</taxon>
        <taxon>rosids</taxon>
        <taxon>fabids</taxon>
        <taxon>Fabales</taxon>
        <taxon>Fabaceae</taxon>
        <taxon>Papilionoideae</taxon>
        <taxon>50 kb inversion clade</taxon>
        <taxon>NPAAA clade</taxon>
        <taxon>indigoferoid/millettioid clade</taxon>
        <taxon>Phaseoleae</taxon>
        <taxon>Psophocarpus</taxon>
    </lineage>
</organism>